<feature type="compositionally biased region" description="Basic and acidic residues" evidence="1">
    <location>
        <begin position="658"/>
        <end position="676"/>
    </location>
</feature>
<evidence type="ECO:0000256" key="1">
    <source>
        <dbReference type="SAM" id="MobiDB-lite"/>
    </source>
</evidence>
<dbReference type="EMBL" id="CAXIEN010000009">
    <property type="protein sequence ID" value="CAL1263481.1"/>
    <property type="molecule type" value="Genomic_DNA"/>
</dbReference>
<name>A0AAV1YZN0_9ARAC</name>
<dbReference type="PANTHER" id="PTHR12517:SF0">
    <property type="entry name" value="INTERMEMBRANE LIPID TRANSFER PROTEIN VPS13B"/>
    <property type="match status" value="1"/>
</dbReference>
<evidence type="ECO:0000313" key="2">
    <source>
        <dbReference type="EMBL" id="CAL1263481.1"/>
    </source>
</evidence>
<evidence type="ECO:0008006" key="4">
    <source>
        <dbReference type="Google" id="ProtNLM"/>
    </source>
</evidence>
<organism evidence="2 3">
    <name type="scientific">Larinioides sclopetarius</name>
    <dbReference type="NCBI Taxonomy" id="280406"/>
    <lineage>
        <taxon>Eukaryota</taxon>
        <taxon>Metazoa</taxon>
        <taxon>Ecdysozoa</taxon>
        <taxon>Arthropoda</taxon>
        <taxon>Chelicerata</taxon>
        <taxon>Arachnida</taxon>
        <taxon>Araneae</taxon>
        <taxon>Araneomorphae</taxon>
        <taxon>Entelegynae</taxon>
        <taxon>Araneoidea</taxon>
        <taxon>Araneidae</taxon>
        <taxon>Larinioides</taxon>
    </lineage>
</organism>
<protein>
    <recommendedName>
        <fullName evidence="4">Vacuolar protein sorting-associated protein 13 DH-like domain-containing protein</fullName>
    </recommendedName>
</protein>
<comment type="caution">
    <text evidence="2">The sequence shown here is derived from an EMBL/GenBank/DDBJ whole genome shotgun (WGS) entry which is preliminary data.</text>
</comment>
<sequence>MGSECTYFNARDLPYFPITTSLSLCVPEALAQANNVSLSFTCFAPLGAFSSSTQGFIRQIPWEADGQYQAVWCQVGQQKNTSGNNCIVVFVSPLFVLRSNLPIPINVISVDEEKTYSTELTGQGHETNILKFSHPNSELQLTFQPCTDLKVSIPPMSISVSDINQITLKAFDDTETLYDYCYKMQPLHHKLWPYSFLERQQHLQNECMNVFYPCSDHDCAVLPAVPSNNVSCKLKIERSQRWTGLNTILYDIKPHVILMNRLQTDMFLFNKNEMEWMLPPNSVAMPSWPFESFRLGVLENGEFFYSSLLTLERNQNVNQSSNSGPSLFCCNSDQTIPQNGSVNVLIKILLDKQKVFLFKLHSEVQENVVIITAFPIVTLTCDADVELLFSLFCASDKVESVSLSQSNPVVVSKNISKDCHPLLVWEVGSDIPSSESIALDYYISVSSVSSQIWSDPVCFDVLLQENNRHTVSVPVKSADKTISTIPFVITSHRRNGMLFLIINIDPCPLLLLHNRTNMNIFYGQSFVNTDGKSDDKSVYEELQKHGSIPVLKPGSSAHYSFPSIQRLFPKVPDKFSMLCFGLMDDTSQKYVWSIPFKASIEKQFVHILGVCDFMVCSERVGHTVNLFIDPVNRIEVNANEVRSRIALATNAGINSDKKESVKSKEYNSKKGSEIKQKSKIQSTSSRRARKHSNITIVPSNIYFVNVRVIHVSLILCDEFQEANKSIEVLRLNIDNVVLHSRPQNDSLGRLQDISLCFEHIQLDNQLNKEGKVVYDFPVVLLRHVDDKNQPESSDHQNMFLPNKIRENSMFILNTVIEFCDERKTVVVQSVKVDFLPMSIQVEDTFYYRVKGLLKTYVPEDFHQHESPWCDIYVPKDVRGISLVLMHPVHLEHFKFNVTEVSVSLHANIKMYLSIERSLLNFQPFEREELFASHYEIGEMITGHYMTRAMFKAGWIAGSIDLFGNPAGFARAVRDGVSDFIYLPYQGLLHGPRSFISGLTNGAISLVTSISSGAINSMANFTSSVSKNMDFLCLDEEHLARQELVRRQLPEGVTEGLAQGLSVFGLSVLGAVAGIVDHPLQVLISPTTPLKTATDFVGGIGKGLVGAFAKPIGGACELLSQTGYGLLYGSGWLNPAKRRYQPVTMSFDMLSSSIVKYVCKVALCQSFGDVLLSIEATYVNENGEYDKNILLLTSEALCILTEDEVSLERTFALTEIRCNKSDSDQSTLVIVPTSAYRKQLYSESGDVLDRVAEYVKKNREEVSSAAESSSASPENVLESCRSSPTSHVFFLYPKDRTLFLTLFNYAKSKALHKGF</sequence>
<reference evidence="2 3" key="1">
    <citation type="submission" date="2024-04" db="EMBL/GenBank/DDBJ databases">
        <authorList>
            <person name="Rising A."/>
            <person name="Reimegard J."/>
            <person name="Sonavane S."/>
            <person name="Akerstrom W."/>
            <person name="Nylinder S."/>
            <person name="Hedman E."/>
            <person name="Kallberg Y."/>
        </authorList>
    </citation>
    <scope>NUCLEOTIDE SEQUENCE [LARGE SCALE GENOMIC DNA]</scope>
</reference>
<dbReference type="PANTHER" id="PTHR12517">
    <property type="entry name" value="VACUOLAR PROTEIN SORTING-ASSOCIATED PROTEIN 13B"/>
    <property type="match status" value="1"/>
</dbReference>
<dbReference type="Proteomes" id="UP001497382">
    <property type="component" value="Unassembled WGS sequence"/>
</dbReference>
<accession>A0AAV1YZN0</accession>
<keyword evidence="3" id="KW-1185">Reference proteome</keyword>
<gene>
    <name evidence="2" type="ORF">LARSCL_LOCUS1516</name>
</gene>
<feature type="region of interest" description="Disordered" evidence="1">
    <location>
        <begin position="658"/>
        <end position="687"/>
    </location>
</feature>
<proteinExistence type="predicted"/>
<dbReference type="InterPro" id="IPR039782">
    <property type="entry name" value="VPS13B"/>
</dbReference>
<evidence type="ECO:0000313" key="3">
    <source>
        <dbReference type="Proteomes" id="UP001497382"/>
    </source>
</evidence>